<evidence type="ECO:0000259" key="1">
    <source>
        <dbReference type="Pfam" id="PF01370"/>
    </source>
</evidence>
<dbReference type="CDD" id="cd08946">
    <property type="entry name" value="SDR_e"/>
    <property type="match status" value="1"/>
</dbReference>
<name>A0A328UD11_9BACL</name>
<dbReference type="PANTHER" id="PTHR43103:SF6">
    <property type="entry name" value="PUTATIVE-RELATED"/>
    <property type="match status" value="1"/>
</dbReference>
<gene>
    <name evidence="2" type="ORF">DL346_05625</name>
</gene>
<organism evidence="2 3">
    <name type="scientific">Paenibacillus montanisoli</name>
    <dbReference type="NCBI Taxonomy" id="2081970"/>
    <lineage>
        <taxon>Bacteria</taxon>
        <taxon>Bacillati</taxon>
        <taxon>Bacillota</taxon>
        <taxon>Bacilli</taxon>
        <taxon>Bacillales</taxon>
        <taxon>Paenibacillaceae</taxon>
        <taxon>Paenibacillus</taxon>
    </lineage>
</organism>
<dbReference type="SUPFAM" id="SSF51735">
    <property type="entry name" value="NAD(P)-binding Rossmann-fold domains"/>
    <property type="match status" value="1"/>
</dbReference>
<dbReference type="Proteomes" id="UP000249260">
    <property type="component" value="Unassembled WGS sequence"/>
</dbReference>
<protein>
    <submittedName>
        <fullName evidence="2">NAD(P)-dependent oxidoreductase</fullName>
    </submittedName>
</protein>
<proteinExistence type="predicted"/>
<dbReference type="OrthoDB" id="9801056at2"/>
<keyword evidence="3" id="KW-1185">Reference proteome</keyword>
<evidence type="ECO:0000313" key="2">
    <source>
        <dbReference type="EMBL" id="RAP77936.1"/>
    </source>
</evidence>
<dbReference type="InterPro" id="IPR036291">
    <property type="entry name" value="NAD(P)-bd_dom_sf"/>
</dbReference>
<comment type="caution">
    <text evidence="2">The sequence shown here is derived from an EMBL/GenBank/DDBJ whole genome shotgun (WGS) entry which is preliminary data.</text>
</comment>
<dbReference type="AlphaFoldDB" id="A0A328UD11"/>
<sequence length="280" mass="31536">MGNVVVTGGSGRLGYWAIRELLQEGHHVISGDQAAPKHSLCPSVLVDLNQMEQVLRLLEQADEVIHLAAIPAPGILSNEETYRNNTISSYNVLEAADQLGIRKVVIGSSASIYGFAYAKHPFLPDYFPVDENHPLLPQECYGLSKIVNEQTAAMFNRRSDMQIVSLRMSCILSEDVYFDFCNRPDLEKIMYPLFWSYVDVRDAARACRLGIEASGLGAMPLEICANDTLSREKTKDLYSKYYSQVTDIRTTLEGHTSLSSNQKARQSLNWQPQFSWRMYV</sequence>
<dbReference type="PANTHER" id="PTHR43103">
    <property type="entry name" value="NUCLEOSIDE-DIPHOSPHATE-SUGAR EPIMERASE"/>
    <property type="match status" value="1"/>
</dbReference>
<dbReference type="EMBL" id="QLUW01000001">
    <property type="protein sequence ID" value="RAP77936.1"/>
    <property type="molecule type" value="Genomic_DNA"/>
</dbReference>
<dbReference type="Pfam" id="PF01370">
    <property type="entry name" value="Epimerase"/>
    <property type="match status" value="1"/>
</dbReference>
<dbReference type="Gene3D" id="3.40.50.720">
    <property type="entry name" value="NAD(P)-binding Rossmann-like Domain"/>
    <property type="match status" value="1"/>
</dbReference>
<feature type="domain" description="NAD-dependent epimerase/dehydratase" evidence="1">
    <location>
        <begin position="4"/>
        <end position="174"/>
    </location>
</feature>
<dbReference type="InterPro" id="IPR001509">
    <property type="entry name" value="Epimerase_deHydtase"/>
</dbReference>
<reference evidence="2 3" key="1">
    <citation type="submission" date="2018-06" db="EMBL/GenBank/DDBJ databases">
        <title>Paenibacillus montanisoli sp. nov., isolated from mountain area soil.</title>
        <authorList>
            <person name="Wu M."/>
        </authorList>
    </citation>
    <scope>NUCLEOTIDE SEQUENCE [LARGE SCALE GENOMIC DNA]</scope>
    <source>
        <strain evidence="2 3">RA17</strain>
    </source>
</reference>
<dbReference type="RefSeq" id="WP_112881059.1">
    <property type="nucleotide sequence ID" value="NZ_QLUW01000001.1"/>
</dbReference>
<accession>A0A328UD11</accession>
<evidence type="ECO:0000313" key="3">
    <source>
        <dbReference type="Proteomes" id="UP000249260"/>
    </source>
</evidence>